<dbReference type="PROSITE" id="PS51257">
    <property type="entry name" value="PROKAR_LIPOPROTEIN"/>
    <property type="match status" value="1"/>
</dbReference>
<keyword evidence="2" id="KW-0732">Signal</keyword>
<dbReference type="Proteomes" id="UP000680067">
    <property type="component" value="Unassembled WGS sequence"/>
</dbReference>
<proteinExistence type="predicted"/>
<evidence type="ECO:0000313" key="3">
    <source>
        <dbReference type="EMBL" id="MBR7783851.1"/>
    </source>
</evidence>
<reference evidence="3" key="1">
    <citation type="submission" date="2021-04" db="EMBL/GenBank/DDBJ databases">
        <title>novel species isolated from subtropical streams in China.</title>
        <authorList>
            <person name="Lu H."/>
        </authorList>
    </citation>
    <scope>NUCLEOTIDE SEQUENCE</scope>
    <source>
        <strain evidence="3">LFS511W</strain>
    </source>
</reference>
<keyword evidence="4" id="KW-1185">Reference proteome</keyword>
<dbReference type="AlphaFoldDB" id="A0A941I7I2"/>
<evidence type="ECO:0000313" key="4">
    <source>
        <dbReference type="Proteomes" id="UP000680067"/>
    </source>
</evidence>
<feature type="compositionally biased region" description="Low complexity" evidence="1">
    <location>
        <begin position="129"/>
        <end position="146"/>
    </location>
</feature>
<dbReference type="EMBL" id="JAGSPN010000015">
    <property type="protein sequence ID" value="MBR7783851.1"/>
    <property type="molecule type" value="Genomic_DNA"/>
</dbReference>
<dbReference type="RefSeq" id="WP_212689124.1">
    <property type="nucleotide sequence ID" value="NZ_JAGSPN010000015.1"/>
</dbReference>
<feature type="signal peptide" evidence="2">
    <location>
        <begin position="1"/>
        <end position="26"/>
    </location>
</feature>
<organism evidence="3 4">
    <name type="scientific">Undibacterium luofuense</name>
    <dbReference type="NCBI Taxonomy" id="2828733"/>
    <lineage>
        <taxon>Bacteria</taxon>
        <taxon>Pseudomonadati</taxon>
        <taxon>Pseudomonadota</taxon>
        <taxon>Betaproteobacteria</taxon>
        <taxon>Burkholderiales</taxon>
        <taxon>Oxalobacteraceae</taxon>
        <taxon>Undibacterium</taxon>
    </lineage>
</organism>
<name>A0A941I7I2_9BURK</name>
<gene>
    <name evidence="3" type="ORF">KDM89_17020</name>
</gene>
<comment type="caution">
    <text evidence="3">The sequence shown here is derived from an EMBL/GenBank/DDBJ whole genome shotgun (WGS) entry which is preliminary data.</text>
</comment>
<evidence type="ECO:0008006" key="5">
    <source>
        <dbReference type="Google" id="ProtNLM"/>
    </source>
</evidence>
<evidence type="ECO:0000256" key="1">
    <source>
        <dbReference type="SAM" id="MobiDB-lite"/>
    </source>
</evidence>
<sequence length="161" mass="16744">MSQTTQRRRRVSAALPLMLAGSTLLAACSSDTPSGNMSDSTPETLHAIRDEYTSLEDCQKDWGDKACETPVQSQISGSLDQSASTTAQSLNSSHSTYVGHSGYWGPYYVAGGRERAQADFGVRHAEPSRAVAQRSSVVRSGSVSGVSRGGFGGSAHGSGGG</sequence>
<protein>
    <recommendedName>
        <fullName evidence="5">DUF1190 domain-containing protein</fullName>
    </recommendedName>
</protein>
<feature type="region of interest" description="Disordered" evidence="1">
    <location>
        <begin position="129"/>
        <end position="161"/>
    </location>
</feature>
<accession>A0A941I7I2</accession>
<feature type="chain" id="PRO_5037612208" description="DUF1190 domain-containing protein" evidence="2">
    <location>
        <begin position="27"/>
        <end position="161"/>
    </location>
</feature>
<evidence type="ECO:0000256" key="2">
    <source>
        <dbReference type="SAM" id="SignalP"/>
    </source>
</evidence>
<feature type="compositionally biased region" description="Gly residues" evidence="1">
    <location>
        <begin position="147"/>
        <end position="161"/>
    </location>
</feature>